<gene>
    <name evidence="3" type="ORF">CYCCA115_LOCUS15011</name>
</gene>
<organism evidence="3 4">
    <name type="scientific">Cylindrotheca closterium</name>
    <dbReference type="NCBI Taxonomy" id="2856"/>
    <lineage>
        <taxon>Eukaryota</taxon>
        <taxon>Sar</taxon>
        <taxon>Stramenopiles</taxon>
        <taxon>Ochrophyta</taxon>
        <taxon>Bacillariophyta</taxon>
        <taxon>Bacillariophyceae</taxon>
        <taxon>Bacillariophycidae</taxon>
        <taxon>Bacillariales</taxon>
        <taxon>Bacillariaceae</taxon>
        <taxon>Cylindrotheca</taxon>
    </lineage>
</organism>
<feature type="region of interest" description="Disordered" evidence="1">
    <location>
        <begin position="1"/>
        <end position="22"/>
    </location>
</feature>
<accession>A0AAD2FVV6</accession>
<proteinExistence type="predicted"/>
<feature type="domain" description="RNA-editing substrate-binding complex 6 protein" evidence="2">
    <location>
        <begin position="199"/>
        <end position="468"/>
    </location>
</feature>
<comment type="caution">
    <text evidence="3">The sequence shown here is derived from an EMBL/GenBank/DDBJ whole genome shotgun (WGS) entry which is preliminary data.</text>
</comment>
<dbReference type="InterPro" id="IPR050870">
    <property type="entry name" value="FAST_kinase"/>
</dbReference>
<dbReference type="InterPro" id="IPR058917">
    <property type="entry name" value="RESC6_dom"/>
</dbReference>
<keyword evidence="4" id="KW-1185">Reference proteome</keyword>
<name>A0AAD2FVV6_9STRA</name>
<evidence type="ECO:0000256" key="1">
    <source>
        <dbReference type="SAM" id="MobiDB-lite"/>
    </source>
</evidence>
<dbReference type="AlphaFoldDB" id="A0AAD2FVV6"/>
<dbReference type="GO" id="GO:0000963">
    <property type="term" value="P:mitochondrial RNA processing"/>
    <property type="evidence" value="ECO:0007669"/>
    <property type="project" value="TreeGrafter"/>
</dbReference>
<dbReference type="GO" id="GO:0044528">
    <property type="term" value="P:regulation of mitochondrial mRNA stability"/>
    <property type="evidence" value="ECO:0007669"/>
    <property type="project" value="TreeGrafter"/>
</dbReference>
<feature type="compositionally biased region" description="Polar residues" evidence="1">
    <location>
        <begin position="1"/>
        <end position="12"/>
    </location>
</feature>
<dbReference type="GO" id="GO:0003723">
    <property type="term" value="F:RNA binding"/>
    <property type="evidence" value="ECO:0007669"/>
    <property type="project" value="TreeGrafter"/>
</dbReference>
<protein>
    <recommendedName>
        <fullName evidence="2">RNA-editing substrate-binding complex 6 protein domain-containing protein</fullName>
    </recommendedName>
</protein>
<reference evidence="3" key="1">
    <citation type="submission" date="2023-08" db="EMBL/GenBank/DDBJ databases">
        <authorList>
            <person name="Audoor S."/>
            <person name="Bilcke G."/>
        </authorList>
    </citation>
    <scope>NUCLEOTIDE SEQUENCE</scope>
</reference>
<evidence type="ECO:0000313" key="3">
    <source>
        <dbReference type="EMBL" id="CAJ1954419.1"/>
    </source>
</evidence>
<dbReference type="PANTHER" id="PTHR21228:SF40">
    <property type="entry name" value="LD45607P"/>
    <property type="match status" value="1"/>
</dbReference>
<dbReference type="GO" id="GO:0035770">
    <property type="term" value="C:ribonucleoprotein granule"/>
    <property type="evidence" value="ECO:0007669"/>
    <property type="project" value="TreeGrafter"/>
</dbReference>
<dbReference type="Proteomes" id="UP001295423">
    <property type="component" value="Unassembled WGS sequence"/>
</dbReference>
<evidence type="ECO:0000313" key="4">
    <source>
        <dbReference type="Proteomes" id="UP001295423"/>
    </source>
</evidence>
<evidence type="ECO:0000259" key="2">
    <source>
        <dbReference type="Pfam" id="PF26188"/>
    </source>
</evidence>
<sequence>MQFHSPTNTQPQHTRKVTPSPKLQKLQFESNDAFDSPTKSKFEESIKNCKTVKEFGRLIKANGKILKSPHYLRAALRKLGEFKTEMNSRDVAILLHVFSKSNFASKVVDLYRAILTLLSDQALVTLHEASAKDVSMTLHALVKRHVGNAELFRKAAEHGVTVIEDFNPEGLSNMLLALAKTNSYSFEFFDRAAKIAASTMQNKDFNSQSLCFVVDAFTRTNHYDRELFLAIERKAIPFLDTFRPQDMNLLIGAFANSEHDCKDLFDAASKTIMHKVEYFNTMSLCHFANSFAKCGYKNPDLLDTIAEKEILFLHTLDAWPMSELLSVFVNVDYVHEALFQAAKSAVVHRMPSYEPNELITITCAFSKVESFDMADVFTAAAEAAELILDTFQPQEVANLLEIFSTIESFSESSDHLFCMIASLVLSNPYEIDRWDSRNLVDVAVAFAKGGVTNTNLLEVIGRTIMERGDLFPPYGTRRKTIQRLLAAFVGYETPSAVVVMELVFREFASLDKSQIEFSFVMQIAKALPYGQRNGILPYGIFKQISDIALAEGNEAEVSSLFRCYAQLGFEGLLVSSKRGGSEGNTDQE</sequence>
<dbReference type="EMBL" id="CAKOGP040001869">
    <property type="protein sequence ID" value="CAJ1954419.1"/>
    <property type="molecule type" value="Genomic_DNA"/>
</dbReference>
<dbReference type="Pfam" id="PF26188">
    <property type="entry name" value="RESC6"/>
    <property type="match status" value="1"/>
</dbReference>
<dbReference type="GO" id="GO:0005759">
    <property type="term" value="C:mitochondrial matrix"/>
    <property type="evidence" value="ECO:0007669"/>
    <property type="project" value="TreeGrafter"/>
</dbReference>
<dbReference type="PANTHER" id="PTHR21228">
    <property type="entry name" value="FAST LEU-RICH DOMAIN-CONTAINING"/>
    <property type="match status" value="1"/>
</dbReference>